<proteinExistence type="predicted"/>
<comment type="caution">
    <text evidence="1">The sequence shown here is derived from an EMBL/GenBank/DDBJ whole genome shotgun (WGS) entry which is preliminary data.</text>
</comment>
<feature type="non-terminal residue" evidence="1">
    <location>
        <position position="1"/>
    </location>
</feature>
<dbReference type="AlphaFoldDB" id="A0AAE0PIV5"/>
<gene>
    <name evidence="1" type="ORF">B0T20DRAFT_318171</name>
</gene>
<evidence type="ECO:0000313" key="1">
    <source>
        <dbReference type="EMBL" id="KAK3400676.1"/>
    </source>
</evidence>
<accession>A0AAE0PIV5</accession>
<reference evidence="1" key="1">
    <citation type="journal article" date="2023" name="Mol. Phylogenet. Evol.">
        <title>Genome-scale phylogeny and comparative genomics of the fungal order Sordariales.</title>
        <authorList>
            <person name="Hensen N."/>
            <person name="Bonometti L."/>
            <person name="Westerberg I."/>
            <person name="Brannstrom I.O."/>
            <person name="Guillou S."/>
            <person name="Cros-Aarteil S."/>
            <person name="Calhoun S."/>
            <person name="Haridas S."/>
            <person name="Kuo A."/>
            <person name="Mondo S."/>
            <person name="Pangilinan J."/>
            <person name="Riley R."/>
            <person name="LaButti K."/>
            <person name="Andreopoulos B."/>
            <person name="Lipzen A."/>
            <person name="Chen C."/>
            <person name="Yan M."/>
            <person name="Daum C."/>
            <person name="Ng V."/>
            <person name="Clum A."/>
            <person name="Steindorff A."/>
            <person name="Ohm R.A."/>
            <person name="Martin F."/>
            <person name="Silar P."/>
            <person name="Natvig D.O."/>
            <person name="Lalanne C."/>
            <person name="Gautier V."/>
            <person name="Ament-Velasquez S.L."/>
            <person name="Kruys A."/>
            <person name="Hutchinson M.I."/>
            <person name="Powell A.J."/>
            <person name="Barry K."/>
            <person name="Miller A.N."/>
            <person name="Grigoriev I.V."/>
            <person name="Debuchy R."/>
            <person name="Gladieux P."/>
            <person name="Hiltunen Thoren M."/>
            <person name="Johannesson H."/>
        </authorList>
    </citation>
    <scope>NUCLEOTIDE SEQUENCE</scope>
    <source>
        <strain evidence="1">FGSC 1904</strain>
    </source>
</reference>
<evidence type="ECO:0000313" key="2">
    <source>
        <dbReference type="Proteomes" id="UP001281003"/>
    </source>
</evidence>
<sequence>IVYMTLTSRYGTEAFLPSPVPFLSSKATIEEKPLLRQGLVSWPKPAGKTLEKQVYISPSSACSSFSANNLLHLPFQTNPTILTHVQKWVDPDTRYNSKGKQVPELPLALTIDAYPNFLKQLASQTESEAHPDFEYGIKERELSQEESRTIDTAIHHIEHLIKSTEIAITNAINNSNGQKDMKMINVTELEQGLSDIMEARPELGVRYFWGFREPIHGFRGPEKVFVRNMFRDMIPRTRVDMLRKEN</sequence>
<keyword evidence="2" id="KW-1185">Reference proteome</keyword>
<protein>
    <submittedName>
        <fullName evidence="1">Uncharacterized protein</fullName>
    </submittedName>
</protein>
<dbReference type="Proteomes" id="UP001281003">
    <property type="component" value="Unassembled WGS sequence"/>
</dbReference>
<feature type="non-terminal residue" evidence="1">
    <location>
        <position position="246"/>
    </location>
</feature>
<reference evidence="1" key="2">
    <citation type="submission" date="2023-07" db="EMBL/GenBank/DDBJ databases">
        <authorList>
            <consortium name="Lawrence Berkeley National Laboratory"/>
            <person name="Haridas S."/>
            <person name="Hensen N."/>
            <person name="Bonometti L."/>
            <person name="Westerberg I."/>
            <person name="Brannstrom I.O."/>
            <person name="Guillou S."/>
            <person name="Cros-Aarteil S."/>
            <person name="Calhoun S."/>
            <person name="Kuo A."/>
            <person name="Mondo S."/>
            <person name="Pangilinan J."/>
            <person name="Riley R."/>
            <person name="LaButti K."/>
            <person name="Andreopoulos B."/>
            <person name="Lipzen A."/>
            <person name="Chen C."/>
            <person name="Yanf M."/>
            <person name="Daum C."/>
            <person name="Ng V."/>
            <person name="Clum A."/>
            <person name="Steindorff A."/>
            <person name="Ohm R."/>
            <person name="Martin F."/>
            <person name="Silar P."/>
            <person name="Natvig D."/>
            <person name="Lalanne C."/>
            <person name="Gautier V."/>
            <person name="Ament-velasquez S.L."/>
            <person name="Kruys A."/>
            <person name="Hutchinson M.I."/>
            <person name="Powell A.J."/>
            <person name="Barry K."/>
            <person name="Miller A.N."/>
            <person name="Grigoriev I.V."/>
            <person name="Debuchy R."/>
            <person name="Gladieux P."/>
            <person name="Thoren M.H."/>
            <person name="Johannesson H."/>
        </authorList>
    </citation>
    <scope>NUCLEOTIDE SEQUENCE</scope>
    <source>
        <strain evidence="1">FGSC 1904</strain>
    </source>
</reference>
<dbReference type="EMBL" id="JAUTDP010000003">
    <property type="protein sequence ID" value="KAK3400676.1"/>
    <property type="molecule type" value="Genomic_DNA"/>
</dbReference>
<organism evidence="1 2">
    <name type="scientific">Sordaria brevicollis</name>
    <dbReference type="NCBI Taxonomy" id="83679"/>
    <lineage>
        <taxon>Eukaryota</taxon>
        <taxon>Fungi</taxon>
        <taxon>Dikarya</taxon>
        <taxon>Ascomycota</taxon>
        <taxon>Pezizomycotina</taxon>
        <taxon>Sordariomycetes</taxon>
        <taxon>Sordariomycetidae</taxon>
        <taxon>Sordariales</taxon>
        <taxon>Sordariaceae</taxon>
        <taxon>Sordaria</taxon>
    </lineage>
</organism>
<name>A0AAE0PIV5_SORBR</name>